<dbReference type="SFLD" id="SFLDG01129">
    <property type="entry name" value="C1.5:_HAD__Beta-PGM__Phosphata"/>
    <property type="match status" value="1"/>
</dbReference>
<dbReference type="SFLD" id="SFLDS00003">
    <property type="entry name" value="Haloacid_Dehalogenase"/>
    <property type="match status" value="1"/>
</dbReference>
<accession>A0A9W6UJF9</accession>
<dbReference type="GO" id="GO:0044281">
    <property type="term" value="P:small molecule metabolic process"/>
    <property type="evidence" value="ECO:0007669"/>
    <property type="project" value="UniProtKB-ARBA"/>
</dbReference>
<comment type="caution">
    <text evidence="4">The sequence shown here is derived from an EMBL/GenBank/DDBJ whole genome shotgun (WGS) entry which is preliminary data.</text>
</comment>
<sequence>MPEHTGAPTAILFDLDDTLIDDHAASSNGLRALMHHLGHPDFTSARQLWDVQTDLSFNAYLAGRLTLTQQRHERIRALATHAGHTTLSDHHCDDLYQHYLTAHRNAWRAFDDTDTTLTQLAQRGITLGVVTNGTHAFQHDKLTALNLAHHFSAVVCSDTAGAGKPDPRIFHAACTQLNTPPDQTWHVGDQLRADALGALTAGLRPVLCDRQSRNPHTDIPTITDLNGLIPLVADAAAAAVGLL</sequence>
<proteinExistence type="predicted"/>
<evidence type="ECO:0000256" key="2">
    <source>
        <dbReference type="ARBA" id="ARBA00022801"/>
    </source>
</evidence>
<dbReference type="GO" id="GO:0016787">
    <property type="term" value="F:hydrolase activity"/>
    <property type="evidence" value="ECO:0007669"/>
    <property type="project" value="UniProtKB-KW"/>
</dbReference>
<dbReference type="PANTHER" id="PTHR46470:SF4">
    <property type="entry name" value="5-AMINO-6-(5-PHOSPHO-D-RIBITYLAMINO)URACIL PHOSPHATASE YIGB"/>
    <property type="match status" value="1"/>
</dbReference>
<dbReference type="RefSeq" id="WP_285759945.1">
    <property type="nucleotide sequence ID" value="NZ_BSQG01000004.1"/>
</dbReference>
<dbReference type="AlphaFoldDB" id="A0A9W6UJF9"/>
<organism evidence="4 5">
    <name type="scientific">Nocardiopsis ansamitocini</name>
    <dbReference type="NCBI Taxonomy" id="1670832"/>
    <lineage>
        <taxon>Bacteria</taxon>
        <taxon>Bacillati</taxon>
        <taxon>Actinomycetota</taxon>
        <taxon>Actinomycetes</taxon>
        <taxon>Streptosporangiales</taxon>
        <taxon>Nocardiopsidaceae</taxon>
        <taxon>Nocardiopsis</taxon>
    </lineage>
</organism>
<dbReference type="InterPro" id="IPR006439">
    <property type="entry name" value="HAD-SF_hydro_IA"/>
</dbReference>
<name>A0A9W6UJF9_9ACTN</name>
<reference evidence="4" key="1">
    <citation type="submission" date="2023-02" db="EMBL/GenBank/DDBJ databases">
        <title>Nocardiopsis ansamitocini NBRC 112285.</title>
        <authorList>
            <person name="Ichikawa N."/>
            <person name="Sato H."/>
            <person name="Tonouchi N."/>
        </authorList>
    </citation>
    <scope>NUCLEOTIDE SEQUENCE</scope>
    <source>
        <strain evidence="4">NBRC 112285</strain>
    </source>
</reference>
<dbReference type="Proteomes" id="UP001165092">
    <property type="component" value="Unassembled WGS sequence"/>
</dbReference>
<keyword evidence="5" id="KW-1185">Reference proteome</keyword>
<comment type="cofactor">
    <cofactor evidence="1">
        <name>Mg(2+)</name>
        <dbReference type="ChEBI" id="CHEBI:18420"/>
    </cofactor>
</comment>
<dbReference type="Gene3D" id="1.20.120.1600">
    <property type="match status" value="1"/>
</dbReference>
<dbReference type="EMBL" id="BSQG01000004">
    <property type="protein sequence ID" value="GLU48468.1"/>
    <property type="molecule type" value="Genomic_DNA"/>
</dbReference>
<protein>
    <recommendedName>
        <fullName evidence="6">Hydrolase of the HAD superfamily</fullName>
    </recommendedName>
</protein>
<dbReference type="Gene3D" id="3.40.50.1000">
    <property type="entry name" value="HAD superfamily/HAD-like"/>
    <property type="match status" value="1"/>
</dbReference>
<gene>
    <name evidence="4" type="ORF">Nans01_28190</name>
</gene>
<dbReference type="NCBIfam" id="TIGR01549">
    <property type="entry name" value="HAD-SF-IA-v1"/>
    <property type="match status" value="1"/>
</dbReference>
<evidence type="ECO:0000256" key="3">
    <source>
        <dbReference type="ARBA" id="ARBA00022842"/>
    </source>
</evidence>
<dbReference type="Pfam" id="PF00702">
    <property type="entry name" value="Hydrolase"/>
    <property type="match status" value="1"/>
</dbReference>
<dbReference type="InterPro" id="IPR051400">
    <property type="entry name" value="HAD-like_hydrolase"/>
</dbReference>
<evidence type="ECO:0008006" key="6">
    <source>
        <dbReference type="Google" id="ProtNLM"/>
    </source>
</evidence>
<dbReference type="PRINTS" id="PR00413">
    <property type="entry name" value="HADHALOGNASE"/>
</dbReference>
<dbReference type="InterPro" id="IPR023214">
    <property type="entry name" value="HAD_sf"/>
</dbReference>
<evidence type="ECO:0000256" key="1">
    <source>
        <dbReference type="ARBA" id="ARBA00001946"/>
    </source>
</evidence>
<evidence type="ECO:0000313" key="4">
    <source>
        <dbReference type="EMBL" id="GLU48468.1"/>
    </source>
</evidence>
<dbReference type="PANTHER" id="PTHR46470">
    <property type="entry name" value="N-ACYLNEURAMINATE-9-PHOSPHATASE"/>
    <property type="match status" value="1"/>
</dbReference>
<evidence type="ECO:0000313" key="5">
    <source>
        <dbReference type="Proteomes" id="UP001165092"/>
    </source>
</evidence>
<keyword evidence="2" id="KW-0378">Hydrolase</keyword>
<dbReference type="InterPro" id="IPR036412">
    <property type="entry name" value="HAD-like_sf"/>
</dbReference>
<dbReference type="NCBIfam" id="TIGR01509">
    <property type="entry name" value="HAD-SF-IA-v3"/>
    <property type="match status" value="1"/>
</dbReference>
<dbReference type="SUPFAM" id="SSF56784">
    <property type="entry name" value="HAD-like"/>
    <property type="match status" value="1"/>
</dbReference>
<keyword evidence="3" id="KW-0460">Magnesium</keyword>